<dbReference type="EMBL" id="AP022596">
    <property type="protein sequence ID" value="BBY67769.1"/>
    <property type="molecule type" value="Genomic_DNA"/>
</dbReference>
<protein>
    <submittedName>
        <fullName evidence="2">Uncharacterized protein</fullName>
    </submittedName>
</protein>
<dbReference type="Gene3D" id="3.40.50.300">
    <property type="entry name" value="P-loop containing nucleotide triphosphate hydrolases"/>
    <property type="match status" value="1"/>
</dbReference>
<accession>A0A7I7THB4</accession>
<dbReference type="InterPro" id="IPR027417">
    <property type="entry name" value="P-loop_NTPase"/>
</dbReference>
<organism evidence="2 3">
    <name type="scientific">Mycolicibacterium helvum</name>
    <dbReference type="NCBI Taxonomy" id="1534349"/>
    <lineage>
        <taxon>Bacteria</taxon>
        <taxon>Bacillati</taxon>
        <taxon>Actinomycetota</taxon>
        <taxon>Actinomycetes</taxon>
        <taxon>Mycobacteriales</taxon>
        <taxon>Mycobacteriaceae</taxon>
        <taxon>Mycolicibacterium</taxon>
    </lineage>
</organism>
<dbReference type="Proteomes" id="UP000467148">
    <property type="component" value="Chromosome"/>
</dbReference>
<evidence type="ECO:0000256" key="1">
    <source>
        <dbReference type="SAM" id="MobiDB-lite"/>
    </source>
</evidence>
<dbReference type="AlphaFoldDB" id="A0A7I7THB4"/>
<proteinExistence type="predicted"/>
<sequence length="688" mass="73417">MPIDRADFTTTAAPSATNGRGPGAPSDGPDARAEWVSGMQWADALNVDPETPIADVLGAETWNAVRKFCRQYDVTMYLPDGASSMAFLDFDALPTAVVHTARPKVIFTRAQVIEFAADTITDDPHLIGERLKRARWDRFDRKKRTDDALNARKIPASTAYTLGEIDAVAGPEVAGKCRQQIDDANRKAWSHPKPHSFREHEYVMTAAELVGPIGVPVEVIAAMTKATAAERNAALAELSIARIRYNDGITARARAGGVPALDLDAEVLTLSGLAKLEAVRPLIEGFLPRGQLADLNGQPGAGKTMAAVSMAAAIASGRTWCGHAVPERAPVLYVAAEGASGIRARLLAWCEANRVAPESIEDTFIIAPRAVQMGDEGHMAQVLDVVKRHGVALVVFDTRARCTVGVEENSATDHGRVIANADDINQQTGAAVLVVHHTAAGGERARGTTAWDGAVWSSLLLTRSGGKKAKKSRKVEINCVKHKEWSDGCTHEFRLTDHTVGEPLMPEATALQRSTLVLAGIDPYTDEPDEEQSLSVTQAEILALVAEHGGGDGLTRSEIVKFATEQGLGSRSAIYKAVAALHDDGKQLVRVAGTQRLAVRALTENATNAGDGVTVVGSPTYTEAVETILTALCLRKAEGRITDDTAKTDAHRLVGGHVVPFAEAWGRWSVNRPTDPGEVEKLASGATR</sequence>
<name>A0A7I7THB4_9MYCO</name>
<dbReference type="KEGG" id="mhev:MHEL_60120"/>
<reference evidence="2 3" key="1">
    <citation type="journal article" date="2019" name="Emerg. Microbes Infect.">
        <title>Comprehensive subspecies identification of 175 nontuberculous mycobacteria species based on 7547 genomic profiles.</title>
        <authorList>
            <person name="Matsumoto Y."/>
            <person name="Kinjo T."/>
            <person name="Motooka D."/>
            <person name="Nabeya D."/>
            <person name="Jung N."/>
            <person name="Uechi K."/>
            <person name="Horii T."/>
            <person name="Iida T."/>
            <person name="Fujita J."/>
            <person name="Nakamura S."/>
        </authorList>
    </citation>
    <scope>NUCLEOTIDE SEQUENCE [LARGE SCALE GENOMIC DNA]</scope>
    <source>
        <strain evidence="2 3">JCM 30396</strain>
    </source>
</reference>
<evidence type="ECO:0000313" key="3">
    <source>
        <dbReference type="Proteomes" id="UP000467148"/>
    </source>
</evidence>
<keyword evidence="3" id="KW-1185">Reference proteome</keyword>
<dbReference type="Pfam" id="PF13481">
    <property type="entry name" value="AAA_25"/>
    <property type="match status" value="1"/>
</dbReference>
<dbReference type="RefSeq" id="WP_163751680.1">
    <property type="nucleotide sequence ID" value="NZ_AP022596.1"/>
</dbReference>
<dbReference type="SUPFAM" id="SSF52540">
    <property type="entry name" value="P-loop containing nucleoside triphosphate hydrolases"/>
    <property type="match status" value="1"/>
</dbReference>
<feature type="region of interest" description="Disordered" evidence="1">
    <location>
        <begin position="1"/>
        <end position="30"/>
    </location>
</feature>
<gene>
    <name evidence="2" type="ORF">MHEL_60120</name>
</gene>
<feature type="compositionally biased region" description="Polar residues" evidence="1">
    <location>
        <begin position="8"/>
        <end position="18"/>
    </location>
</feature>
<evidence type="ECO:0000313" key="2">
    <source>
        <dbReference type="EMBL" id="BBY67769.1"/>
    </source>
</evidence>